<protein>
    <submittedName>
        <fullName evidence="10">MFS transporter</fullName>
    </submittedName>
</protein>
<keyword evidence="2" id="KW-0813">Transport</keyword>
<feature type="transmembrane region" description="Helical" evidence="8">
    <location>
        <begin position="478"/>
        <end position="500"/>
    </location>
</feature>
<evidence type="ECO:0000256" key="5">
    <source>
        <dbReference type="ARBA" id="ARBA00022989"/>
    </source>
</evidence>
<evidence type="ECO:0000259" key="9">
    <source>
        <dbReference type="PROSITE" id="PS50850"/>
    </source>
</evidence>
<feature type="transmembrane region" description="Helical" evidence="8">
    <location>
        <begin position="340"/>
        <end position="358"/>
    </location>
</feature>
<dbReference type="CDD" id="cd17321">
    <property type="entry name" value="MFS_MMR_MDR_like"/>
    <property type="match status" value="1"/>
</dbReference>
<reference evidence="10 11" key="1">
    <citation type="submission" date="2024-09" db="EMBL/GenBank/DDBJ databases">
        <authorList>
            <person name="Lee S.D."/>
        </authorList>
    </citation>
    <scope>NUCLEOTIDE SEQUENCE [LARGE SCALE GENOMIC DNA]</scope>
    <source>
        <strain evidence="10 11">N8-3</strain>
    </source>
</reference>
<evidence type="ECO:0000256" key="3">
    <source>
        <dbReference type="ARBA" id="ARBA00022475"/>
    </source>
</evidence>
<keyword evidence="4 8" id="KW-0812">Transmembrane</keyword>
<gene>
    <name evidence="10" type="ORF">ACEZDE_15175</name>
</gene>
<dbReference type="PANTHER" id="PTHR42718">
    <property type="entry name" value="MAJOR FACILITATOR SUPERFAMILY MULTIDRUG TRANSPORTER MFSC"/>
    <property type="match status" value="1"/>
</dbReference>
<comment type="subcellular location">
    <subcellularLocation>
        <location evidence="1">Cell membrane</location>
        <topology evidence="1">Multi-pass membrane protein</topology>
    </subcellularLocation>
</comment>
<dbReference type="InterPro" id="IPR020846">
    <property type="entry name" value="MFS_dom"/>
</dbReference>
<evidence type="ECO:0000256" key="1">
    <source>
        <dbReference type="ARBA" id="ARBA00004651"/>
    </source>
</evidence>
<comment type="caution">
    <text evidence="10">The sequence shown here is derived from an EMBL/GenBank/DDBJ whole genome shotgun (WGS) entry which is preliminary data.</text>
</comment>
<evidence type="ECO:0000256" key="6">
    <source>
        <dbReference type="ARBA" id="ARBA00023136"/>
    </source>
</evidence>
<feature type="transmembrane region" description="Helical" evidence="8">
    <location>
        <begin position="53"/>
        <end position="72"/>
    </location>
</feature>
<evidence type="ECO:0000256" key="4">
    <source>
        <dbReference type="ARBA" id="ARBA00022692"/>
    </source>
</evidence>
<keyword evidence="5 8" id="KW-1133">Transmembrane helix</keyword>
<dbReference type="Pfam" id="PF07690">
    <property type="entry name" value="MFS_1"/>
    <property type="match status" value="1"/>
</dbReference>
<dbReference type="Proteomes" id="UP001592531">
    <property type="component" value="Unassembled WGS sequence"/>
</dbReference>
<dbReference type="SUPFAM" id="SSF103473">
    <property type="entry name" value="MFS general substrate transporter"/>
    <property type="match status" value="1"/>
</dbReference>
<keyword evidence="6 8" id="KW-0472">Membrane</keyword>
<feature type="transmembrane region" description="Helical" evidence="8">
    <location>
        <begin position="272"/>
        <end position="293"/>
    </location>
</feature>
<feature type="transmembrane region" description="Helical" evidence="8">
    <location>
        <begin position="206"/>
        <end position="225"/>
    </location>
</feature>
<evidence type="ECO:0000313" key="11">
    <source>
        <dbReference type="Proteomes" id="UP001592531"/>
    </source>
</evidence>
<proteinExistence type="predicted"/>
<dbReference type="PANTHER" id="PTHR42718:SF47">
    <property type="entry name" value="METHYL VIOLOGEN RESISTANCE PROTEIN SMVA"/>
    <property type="match status" value="1"/>
</dbReference>
<keyword evidence="11" id="KW-1185">Reference proteome</keyword>
<feature type="transmembrane region" description="Helical" evidence="8">
    <location>
        <begin position="313"/>
        <end position="333"/>
    </location>
</feature>
<feature type="transmembrane region" description="Helical" evidence="8">
    <location>
        <begin position="142"/>
        <end position="162"/>
    </location>
</feature>
<evidence type="ECO:0000256" key="2">
    <source>
        <dbReference type="ARBA" id="ARBA00022448"/>
    </source>
</evidence>
<keyword evidence="7" id="KW-0046">Antibiotic resistance</keyword>
<accession>A0ABV6VWP8</accession>
<evidence type="ECO:0000256" key="7">
    <source>
        <dbReference type="ARBA" id="ARBA00023251"/>
    </source>
</evidence>
<feature type="transmembrane region" description="Helical" evidence="8">
    <location>
        <begin position="364"/>
        <end position="384"/>
    </location>
</feature>
<feature type="transmembrane region" description="Helical" evidence="8">
    <location>
        <begin position="168"/>
        <end position="194"/>
    </location>
</feature>
<feature type="transmembrane region" description="Helical" evidence="8">
    <location>
        <begin position="84"/>
        <end position="103"/>
    </location>
</feature>
<dbReference type="Gene3D" id="1.20.1250.20">
    <property type="entry name" value="MFS general substrate transporter like domains"/>
    <property type="match status" value="1"/>
</dbReference>
<dbReference type="PROSITE" id="PS50850">
    <property type="entry name" value="MFS"/>
    <property type="match status" value="1"/>
</dbReference>
<dbReference type="InterPro" id="IPR011701">
    <property type="entry name" value="MFS"/>
</dbReference>
<keyword evidence="3" id="KW-1003">Cell membrane</keyword>
<evidence type="ECO:0000256" key="8">
    <source>
        <dbReference type="SAM" id="Phobius"/>
    </source>
</evidence>
<sequence>MTSSTRTPAVSAARRWGTLAVCAAAALLLGIDNTVLNLAVPDLVREMDPSSTQILWIADAYSFALASLLVVMGSLGDRIGRKRLLVIGSTCFGLASLLTAYAGSPELLIAARVLLGAAGATVMPSTASLIRATFTDPRERTLALGIDGGVGAMGFVLGPLIGGALLDHFWWGSVFLINVPVMLVLITAGALLLVESRDPNPRRLDLPSVLLSVTGLFGAVYAIQIGTHDGFTRPGVLAAAAVGLAALTAFGLRQSRISNPLIDLPLLRNRAFAGSVGANLVTIVSVSALSLAFSQYFQDVRGWSPLTAGLASLAGPLGAMIGGPSCAAMINWLGRARTAALGLGLMCVSMAGLCWIGADTDYWVMAPVVLLNGVGMGFVFGVTMDTMMATAPKERAGGAAAIGETAMELGGGLGIAVLGSVLAGGYRRALDLPAGLPAPVAAAAHQNVGGATTAGRALPAPQGPELLHTAQQAFVHGLHLSTGIGAGILAVGAVATLFALRGVPKVIDDEQHAEAPETLLVG</sequence>
<dbReference type="PRINTS" id="PR01036">
    <property type="entry name" value="TCRTETB"/>
</dbReference>
<dbReference type="InterPro" id="IPR036259">
    <property type="entry name" value="MFS_trans_sf"/>
</dbReference>
<dbReference type="Gene3D" id="1.20.1720.10">
    <property type="entry name" value="Multidrug resistance protein D"/>
    <property type="match status" value="1"/>
</dbReference>
<dbReference type="EMBL" id="JBHFAB010000009">
    <property type="protein sequence ID" value="MFC1417973.1"/>
    <property type="molecule type" value="Genomic_DNA"/>
</dbReference>
<dbReference type="RefSeq" id="WP_380536614.1">
    <property type="nucleotide sequence ID" value="NZ_JBHFAB010000009.1"/>
</dbReference>
<name>A0ABV6VWP8_9ACTN</name>
<feature type="transmembrane region" description="Helical" evidence="8">
    <location>
        <begin position="109"/>
        <end position="130"/>
    </location>
</feature>
<evidence type="ECO:0000313" key="10">
    <source>
        <dbReference type="EMBL" id="MFC1417973.1"/>
    </source>
</evidence>
<feature type="transmembrane region" description="Helical" evidence="8">
    <location>
        <begin position="231"/>
        <end position="252"/>
    </location>
</feature>
<feature type="domain" description="Major facilitator superfamily (MFS) profile" evidence="9">
    <location>
        <begin position="18"/>
        <end position="504"/>
    </location>
</feature>
<organism evidence="10 11">
    <name type="scientific">Streptacidiphilus cavernicola</name>
    <dbReference type="NCBI Taxonomy" id="3342716"/>
    <lineage>
        <taxon>Bacteria</taxon>
        <taxon>Bacillati</taxon>
        <taxon>Actinomycetota</taxon>
        <taxon>Actinomycetes</taxon>
        <taxon>Kitasatosporales</taxon>
        <taxon>Streptomycetaceae</taxon>
        <taxon>Streptacidiphilus</taxon>
    </lineage>
</organism>